<evidence type="ECO:0000256" key="1">
    <source>
        <dbReference type="SAM" id="Phobius"/>
    </source>
</evidence>
<dbReference type="RefSeq" id="XP_003036808.1">
    <property type="nucleotide sequence ID" value="XM_003036762.1"/>
</dbReference>
<organism evidence="3">
    <name type="scientific">Schizophyllum commune (strain H4-8 / FGSC 9210)</name>
    <name type="common">Split gill fungus</name>
    <dbReference type="NCBI Taxonomy" id="578458"/>
    <lineage>
        <taxon>Eukaryota</taxon>
        <taxon>Fungi</taxon>
        <taxon>Dikarya</taxon>
        <taxon>Basidiomycota</taxon>
        <taxon>Agaricomycotina</taxon>
        <taxon>Agaricomycetes</taxon>
        <taxon>Agaricomycetidae</taxon>
        <taxon>Agaricales</taxon>
        <taxon>Schizophyllaceae</taxon>
        <taxon>Schizophyllum</taxon>
    </lineage>
</organism>
<dbReference type="AlphaFoldDB" id="D8PJZ4"/>
<dbReference type="STRING" id="578458.D8PJZ4"/>
<dbReference type="KEGG" id="scm:SCHCO_02700610"/>
<dbReference type="HOGENOM" id="CLU_1714352_0_0_1"/>
<accession>D8PJZ4</accession>
<reference evidence="2 3" key="1">
    <citation type="journal article" date="2010" name="Nat. Biotechnol.">
        <title>Genome sequence of the model mushroom Schizophyllum commune.</title>
        <authorList>
            <person name="Ohm R.A."/>
            <person name="de Jong J.F."/>
            <person name="Lugones L.G."/>
            <person name="Aerts A."/>
            <person name="Kothe E."/>
            <person name="Stajich J.E."/>
            <person name="de Vries R.P."/>
            <person name="Record E."/>
            <person name="Levasseur A."/>
            <person name="Baker S.E."/>
            <person name="Bartholomew K.A."/>
            <person name="Coutinho P.M."/>
            <person name="Erdmann S."/>
            <person name="Fowler T.J."/>
            <person name="Gathman A.C."/>
            <person name="Lombard V."/>
            <person name="Henrissat B."/>
            <person name="Knabe N."/>
            <person name="Kuees U."/>
            <person name="Lilly W.W."/>
            <person name="Lindquist E."/>
            <person name="Lucas S."/>
            <person name="Magnuson J.K."/>
            <person name="Piumi F."/>
            <person name="Raudaskoski M."/>
            <person name="Salamov A."/>
            <person name="Schmutz J."/>
            <person name="Schwarze F.W.M.R."/>
            <person name="vanKuyk P.A."/>
            <person name="Horton J.S."/>
            <person name="Grigoriev I.V."/>
            <person name="Woesten H.A.B."/>
        </authorList>
    </citation>
    <scope>NUCLEOTIDE SEQUENCE [LARGE SCALE GENOMIC DNA]</scope>
    <source>
        <strain evidence="3">H4-8 / FGSC 9210</strain>
    </source>
</reference>
<dbReference type="InParanoid" id="D8PJZ4"/>
<evidence type="ECO:0000313" key="2">
    <source>
        <dbReference type="EMBL" id="EFJ01906.1"/>
    </source>
</evidence>
<name>D8PJZ4_SCHCM</name>
<feature type="transmembrane region" description="Helical" evidence="1">
    <location>
        <begin position="89"/>
        <end position="110"/>
    </location>
</feature>
<dbReference type="PANTHER" id="PTHR28251:SF1">
    <property type="entry name" value="V-TYPE ATPASE ASSEMBLY FACTOR PKR1"/>
    <property type="match status" value="1"/>
</dbReference>
<dbReference type="eggNOG" id="ENOG502SBH8">
    <property type="taxonomic scope" value="Eukaryota"/>
</dbReference>
<gene>
    <name evidence="2" type="ORF">SCHCODRAFT_103067</name>
</gene>
<evidence type="ECO:0008006" key="4">
    <source>
        <dbReference type="Google" id="ProtNLM"/>
    </source>
</evidence>
<dbReference type="GO" id="GO:0005789">
    <property type="term" value="C:endoplasmic reticulum membrane"/>
    <property type="evidence" value="ECO:0007669"/>
    <property type="project" value="TreeGrafter"/>
</dbReference>
<dbReference type="GO" id="GO:0070072">
    <property type="term" value="P:vacuolar proton-transporting V-type ATPase complex assembly"/>
    <property type="evidence" value="ECO:0007669"/>
    <property type="project" value="InterPro"/>
</dbReference>
<dbReference type="EMBL" id="GL377302">
    <property type="protein sequence ID" value="EFJ01906.1"/>
    <property type="molecule type" value="Genomic_DNA"/>
</dbReference>
<protein>
    <recommendedName>
        <fullName evidence="4">ER protein Pkr1-domain-containing protein</fullName>
    </recommendedName>
</protein>
<dbReference type="OrthoDB" id="9626941at2759"/>
<keyword evidence="3" id="KW-1185">Reference proteome</keyword>
<keyword evidence="1" id="KW-0812">Transmembrane</keyword>
<feature type="non-terminal residue" evidence="2">
    <location>
        <position position="153"/>
    </location>
</feature>
<dbReference type="GeneID" id="9589184"/>
<dbReference type="InterPro" id="IPR013945">
    <property type="entry name" value="Pkr1"/>
</dbReference>
<sequence length="153" mass="16304">MPGPSAGTDAHILDQELAYLVPPAAGTVWQRLAPVQSKLRGPHEHADGTDMADATAAAPDAATALDAASDSVSFFANILTPGSSFHPTFLLIADAAFLGLFFVLLALLFVTKSLHFAVLILVEAGLWLSVKWFVNELRKTEMEARASAEKKDT</sequence>
<dbReference type="PANTHER" id="PTHR28251">
    <property type="entry name" value="V-TYPE ATPASE ASSEMBLY FACTOR PKR1"/>
    <property type="match status" value="1"/>
</dbReference>
<dbReference type="Pfam" id="PF08636">
    <property type="entry name" value="Pkr1"/>
    <property type="match status" value="1"/>
</dbReference>
<dbReference type="FunCoup" id="D8PJZ4">
    <property type="interactions" value="45"/>
</dbReference>
<dbReference type="OMA" id="VIECCLW"/>
<keyword evidence="1" id="KW-1133">Transmembrane helix</keyword>
<dbReference type="VEuPathDB" id="FungiDB:SCHCODRAFT_02700610"/>
<dbReference type="Proteomes" id="UP000007431">
    <property type="component" value="Unassembled WGS sequence"/>
</dbReference>
<proteinExistence type="predicted"/>
<evidence type="ECO:0000313" key="3">
    <source>
        <dbReference type="Proteomes" id="UP000007431"/>
    </source>
</evidence>
<keyword evidence="1" id="KW-0472">Membrane</keyword>